<protein>
    <recommendedName>
        <fullName evidence="3">DUF6536 domain-containing protein</fullName>
    </recommendedName>
</protein>
<feature type="domain" description="DUF6536" evidence="3">
    <location>
        <begin position="83"/>
        <end position="253"/>
    </location>
</feature>
<feature type="transmembrane region" description="Helical" evidence="2">
    <location>
        <begin position="496"/>
        <end position="519"/>
    </location>
</feature>
<evidence type="ECO:0000313" key="4">
    <source>
        <dbReference type="EMBL" id="KAF5366876.1"/>
    </source>
</evidence>
<feature type="transmembrane region" description="Helical" evidence="2">
    <location>
        <begin position="626"/>
        <end position="648"/>
    </location>
</feature>
<comment type="caution">
    <text evidence="4">The sequence shown here is derived from an EMBL/GenBank/DDBJ whole genome shotgun (WGS) entry which is preliminary data.</text>
</comment>
<feature type="transmembrane region" description="Helical" evidence="2">
    <location>
        <begin position="679"/>
        <end position="702"/>
    </location>
</feature>
<feature type="transmembrane region" description="Helical" evidence="2">
    <location>
        <begin position="411"/>
        <end position="431"/>
    </location>
</feature>
<feature type="compositionally biased region" description="Low complexity" evidence="1">
    <location>
        <begin position="39"/>
        <end position="50"/>
    </location>
</feature>
<evidence type="ECO:0000256" key="2">
    <source>
        <dbReference type="SAM" id="Phobius"/>
    </source>
</evidence>
<feature type="region of interest" description="Disordered" evidence="1">
    <location>
        <begin position="10"/>
        <end position="68"/>
    </location>
</feature>
<feature type="transmembrane region" description="Helical" evidence="2">
    <location>
        <begin position="87"/>
        <end position="114"/>
    </location>
</feature>
<dbReference type="Proteomes" id="UP000518752">
    <property type="component" value="Unassembled WGS sequence"/>
</dbReference>
<reference evidence="4 5" key="1">
    <citation type="journal article" date="2020" name="ISME J.">
        <title>Uncovering the hidden diversity of litter-decomposition mechanisms in mushroom-forming fungi.</title>
        <authorList>
            <person name="Floudas D."/>
            <person name="Bentzer J."/>
            <person name="Ahren D."/>
            <person name="Johansson T."/>
            <person name="Persson P."/>
            <person name="Tunlid A."/>
        </authorList>
    </citation>
    <scope>NUCLEOTIDE SEQUENCE [LARGE SCALE GENOMIC DNA]</scope>
    <source>
        <strain evidence="4 5">CBS 406.79</strain>
    </source>
</reference>
<dbReference type="Pfam" id="PF20163">
    <property type="entry name" value="DUF6536"/>
    <property type="match status" value="1"/>
</dbReference>
<dbReference type="PANTHER" id="PTHR35395">
    <property type="entry name" value="DUF6536 DOMAIN-CONTAINING PROTEIN"/>
    <property type="match status" value="1"/>
</dbReference>
<keyword evidence="2" id="KW-0812">Transmembrane</keyword>
<proteinExistence type="predicted"/>
<dbReference type="InterPro" id="IPR046623">
    <property type="entry name" value="DUF6536"/>
</dbReference>
<organism evidence="4 5">
    <name type="scientific">Collybiopsis confluens</name>
    <dbReference type="NCBI Taxonomy" id="2823264"/>
    <lineage>
        <taxon>Eukaryota</taxon>
        <taxon>Fungi</taxon>
        <taxon>Dikarya</taxon>
        <taxon>Basidiomycota</taxon>
        <taxon>Agaricomycotina</taxon>
        <taxon>Agaricomycetes</taxon>
        <taxon>Agaricomycetidae</taxon>
        <taxon>Agaricales</taxon>
        <taxon>Marasmiineae</taxon>
        <taxon>Omphalotaceae</taxon>
        <taxon>Collybiopsis</taxon>
    </lineage>
</organism>
<dbReference type="OrthoDB" id="5429634at2759"/>
<accession>A0A8H5LRN4</accession>
<sequence>MTSLFAVYGPAHASVSPNEDSPEGLAFGEREGEKQHWRSSSNSGISLLGSGDRKSHSGSRHRSVQNQMRRSITRIKSKLPTGWRFGAWLAVFQASAVLLTNIVILVCNIVILVWSATKSGGSAIGIAFQGDCNTVDQYSVGIHLVINVLSTVLLGASNYMMQTLCAPTRAEVDRAHKKGIWLDIGLQSIRNLKYASRMKRILWVALSISSIPLHLLCVIVHYGTSLGLENSSFSYNSSFFSTISAEEYPIILAIGPGLRTMTPNTDGRYNWTCGYWGCPLNVSQAELSQWDVLNAAECLKAYATDFVSDRSTVVLVLGDYVSNDTLITLETSVGGGIPGMDPYDWICSGVENEPLLCTSAWRSINPSTWAIVGDLDPNRGDTNSYITLNQVNYCLSQPVVPECQLNFNVPLLVLVIMFNIVKVTCMALAIIKIHDNALVTIGDAITSFSSDPDIHTRNMCLASNDIFQGWQIGEIVCLEYQLRRIRWFRAASKRHWMTTLLFFAAAISIVLGLLIYGIFQLGPGTGFSTIWELGIGKAHAQTIISRWKIPTEGYSALMASVLVSNSPQLILSIIYLIFNSLCTNIFLAREWFSYSHTRKGLRVSIPQGAQRSTYFLQIPYRFGLPLIAYSTLLHWLVSQSIFLVRVTYYNPNPQLYSGYYETAIASNNSTISSCGYSPFGMILTLITSGTLILGVLIIGFFAHFNGDMPFVGSCSAAISASCHPPIPEGSDPFKPMKWGAVIGPGSDDGKQSSVGHVSFSSGDVFEPIPGCYYS</sequence>
<name>A0A8H5LRN4_9AGAR</name>
<evidence type="ECO:0000256" key="1">
    <source>
        <dbReference type="SAM" id="MobiDB-lite"/>
    </source>
</evidence>
<dbReference type="PANTHER" id="PTHR35395:SF1">
    <property type="entry name" value="DUF6536 DOMAIN-CONTAINING PROTEIN"/>
    <property type="match status" value="1"/>
</dbReference>
<dbReference type="AlphaFoldDB" id="A0A8H5LRN4"/>
<dbReference type="EMBL" id="JAACJN010000148">
    <property type="protein sequence ID" value="KAF5366876.1"/>
    <property type="molecule type" value="Genomic_DNA"/>
</dbReference>
<keyword evidence="2" id="KW-0472">Membrane</keyword>
<gene>
    <name evidence="4" type="ORF">D9757_011930</name>
</gene>
<feature type="transmembrane region" description="Helical" evidence="2">
    <location>
        <begin position="569"/>
        <end position="588"/>
    </location>
</feature>
<keyword evidence="2" id="KW-1133">Transmembrane helix</keyword>
<feature type="transmembrane region" description="Helical" evidence="2">
    <location>
        <begin position="201"/>
        <end position="223"/>
    </location>
</feature>
<evidence type="ECO:0000259" key="3">
    <source>
        <dbReference type="Pfam" id="PF20163"/>
    </source>
</evidence>
<keyword evidence="5" id="KW-1185">Reference proteome</keyword>
<evidence type="ECO:0000313" key="5">
    <source>
        <dbReference type="Proteomes" id="UP000518752"/>
    </source>
</evidence>